<comment type="caution">
    <text evidence="2">The sequence shown here is derived from an EMBL/GenBank/DDBJ whole genome shotgun (WGS) entry which is preliminary data.</text>
</comment>
<evidence type="ECO:0000256" key="1">
    <source>
        <dbReference type="SAM" id="MobiDB-lite"/>
    </source>
</evidence>
<gene>
    <name evidence="2" type="ORF">V5799_006673</name>
</gene>
<reference evidence="2 3" key="1">
    <citation type="journal article" date="2023" name="Arcadia Sci">
        <title>De novo assembly of a long-read Amblyomma americanum tick genome.</title>
        <authorList>
            <person name="Chou S."/>
            <person name="Poskanzer K.E."/>
            <person name="Rollins M."/>
            <person name="Thuy-Boun P.S."/>
        </authorList>
    </citation>
    <scope>NUCLEOTIDE SEQUENCE [LARGE SCALE GENOMIC DNA]</scope>
    <source>
        <strain evidence="2">F_SG_1</strain>
        <tissue evidence="2">Salivary glands</tissue>
    </source>
</reference>
<dbReference type="AlphaFoldDB" id="A0AAQ4DVR0"/>
<dbReference type="Proteomes" id="UP001321473">
    <property type="component" value="Unassembled WGS sequence"/>
</dbReference>
<proteinExistence type="predicted"/>
<accession>A0AAQ4DVR0</accession>
<feature type="region of interest" description="Disordered" evidence="1">
    <location>
        <begin position="162"/>
        <end position="187"/>
    </location>
</feature>
<organism evidence="2 3">
    <name type="scientific">Amblyomma americanum</name>
    <name type="common">Lone star tick</name>
    <dbReference type="NCBI Taxonomy" id="6943"/>
    <lineage>
        <taxon>Eukaryota</taxon>
        <taxon>Metazoa</taxon>
        <taxon>Ecdysozoa</taxon>
        <taxon>Arthropoda</taxon>
        <taxon>Chelicerata</taxon>
        <taxon>Arachnida</taxon>
        <taxon>Acari</taxon>
        <taxon>Parasitiformes</taxon>
        <taxon>Ixodida</taxon>
        <taxon>Ixodoidea</taxon>
        <taxon>Ixodidae</taxon>
        <taxon>Amblyomminae</taxon>
        <taxon>Amblyomma</taxon>
    </lineage>
</organism>
<sequence>MEDQEGWIPVRRRHRRLDTRTTRLTTILFRPRPPATLQAAVKEDWSSCLYAMPGVCEVRINRRRNLVSADVLTEEARKRLLDVTSLLSTSVHAFEAPPTDGYIGAVHGVSREVPASTIADSIESAVPVKSVRRGPHAVAVRFTAPPPDHVFIAGMRFSGWTQGHRPQLPSQAAAEPRDSSPPADRQP</sequence>
<keyword evidence="3" id="KW-1185">Reference proteome</keyword>
<evidence type="ECO:0000313" key="2">
    <source>
        <dbReference type="EMBL" id="KAK8766550.1"/>
    </source>
</evidence>
<name>A0AAQ4DVR0_AMBAM</name>
<evidence type="ECO:0000313" key="3">
    <source>
        <dbReference type="Proteomes" id="UP001321473"/>
    </source>
</evidence>
<dbReference type="EMBL" id="JARKHS020026245">
    <property type="protein sequence ID" value="KAK8766550.1"/>
    <property type="molecule type" value="Genomic_DNA"/>
</dbReference>
<protein>
    <submittedName>
        <fullName evidence="2">Uncharacterized protein</fullName>
    </submittedName>
</protein>